<protein>
    <submittedName>
        <fullName evidence="2">Hypothetical_protein</fullName>
    </submittedName>
</protein>
<proteinExistence type="predicted"/>
<sequence>MQCFSCTERAPAARRFVPRCHVPHGNGPAHRRRRNAAQPDAGGHCAVECRRECVAVPPQAFSLRRPVLLTVAVWCAVRGSGHRYRGTFSCSTSPLLTSPAHCFPLLIVCAVELYHGAALCVFPPAVPACSRALLSMCPLFSESMSGIGGGSAAASARTRRGPLPAPLLCNPAVQASHPRSPFASSLSSPPLSLSSPPLPLPTHTHTQTNTNTNAISNTRAVPWRSTPVLHTRPLFPASSSPAQLRDLDTRRRALCWSPLSRSSRSTVGVMPRMAWSVSLLIYAIVQFIGSCWCSWLHPSACFSKSHHCYIRSQSVHHVIGSHAQLQHYYVPHTRGRSVAVLPSPSHLFPPYSSVRCDLHRGVRRGVRPGSHDAVLLHLPPLCLPGAETLLAPSRCALSGWPW</sequence>
<accession>A0A3P3Z4C8</accession>
<evidence type="ECO:0000256" key="1">
    <source>
        <dbReference type="SAM" id="MobiDB-lite"/>
    </source>
</evidence>
<organism evidence="2 3">
    <name type="scientific">Leishmania braziliensis MHOM/BR/75/M2904</name>
    <dbReference type="NCBI Taxonomy" id="420245"/>
    <lineage>
        <taxon>Eukaryota</taxon>
        <taxon>Discoba</taxon>
        <taxon>Euglenozoa</taxon>
        <taxon>Kinetoplastea</taxon>
        <taxon>Metakinetoplastina</taxon>
        <taxon>Trypanosomatida</taxon>
        <taxon>Trypanosomatidae</taxon>
        <taxon>Leishmaniinae</taxon>
        <taxon>Leishmania</taxon>
        <taxon>Leishmania braziliensis species complex</taxon>
    </lineage>
</organism>
<evidence type="ECO:0000313" key="3">
    <source>
        <dbReference type="Proteomes" id="UP000319462"/>
    </source>
</evidence>
<evidence type="ECO:0000313" key="2">
    <source>
        <dbReference type="EMBL" id="SYZ65071.1"/>
    </source>
</evidence>
<gene>
    <name evidence="2" type="ORF">LBRM2904_20.1040</name>
</gene>
<name>A0A3P3Z4C8_LEIBR</name>
<reference evidence="2 3" key="1">
    <citation type="submission" date="2018-09" db="EMBL/GenBank/DDBJ databases">
        <authorList>
            <person name="Peiro R."/>
            <person name="Begona"/>
            <person name="Cbmso G."/>
            <person name="Lopez M."/>
            <person name="Gonzalez S."/>
        </authorList>
    </citation>
    <scope>NUCLEOTIDE SEQUENCE [LARGE SCALE GENOMIC DNA]</scope>
</reference>
<dbReference type="Proteomes" id="UP000319462">
    <property type="component" value="Chromosome 20"/>
</dbReference>
<feature type="compositionally biased region" description="Low complexity" evidence="1">
    <location>
        <begin position="184"/>
        <end position="210"/>
    </location>
</feature>
<feature type="region of interest" description="Disordered" evidence="1">
    <location>
        <begin position="179"/>
        <end position="210"/>
    </location>
</feature>
<dbReference type="EMBL" id="LS997619">
    <property type="protein sequence ID" value="SYZ65071.1"/>
    <property type="molecule type" value="Genomic_DNA"/>
</dbReference>
<dbReference type="AlphaFoldDB" id="A0A3P3Z4C8"/>